<protein>
    <submittedName>
        <fullName evidence="1">Unnamed protein product</fullName>
    </submittedName>
</protein>
<proteinExistence type="predicted"/>
<dbReference type="Proteomes" id="UP001165064">
    <property type="component" value="Unassembled WGS sequence"/>
</dbReference>
<name>A0ACB5U4C7_AMBMO</name>
<evidence type="ECO:0000313" key="2">
    <source>
        <dbReference type="Proteomes" id="UP001165064"/>
    </source>
</evidence>
<evidence type="ECO:0000313" key="1">
    <source>
        <dbReference type="EMBL" id="GMF01144.1"/>
    </source>
</evidence>
<gene>
    <name evidence="1" type="ORF">Amon02_001117600</name>
</gene>
<accession>A0ACB5U4C7</accession>
<organism evidence="1 2">
    <name type="scientific">Ambrosiozyma monospora</name>
    <name type="common">Yeast</name>
    <name type="synonym">Endomycopsis monosporus</name>
    <dbReference type="NCBI Taxonomy" id="43982"/>
    <lineage>
        <taxon>Eukaryota</taxon>
        <taxon>Fungi</taxon>
        <taxon>Dikarya</taxon>
        <taxon>Ascomycota</taxon>
        <taxon>Saccharomycotina</taxon>
        <taxon>Pichiomycetes</taxon>
        <taxon>Pichiales</taxon>
        <taxon>Pichiaceae</taxon>
        <taxon>Ambrosiozyma</taxon>
    </lineage>
</organism>
<comment type="caution">
    <text evidence="1">The sequence shown here is derived from an EMBL/GenBank/DDBJ whole genome shotgun (WGS) entry which is preliminary data.</text>
</comment>
<keyword evidence="2" id="KW-1185">Reference proteome</keyword>
<sequence length="223" mass="25503">MTFYVPDELMSQTGIEDKIGIVGQAKVILTKELHNYLLKDLREKVIGPKLLECLNDDRYKALAEKYEKEQEEKKKEEEEKLAKRKAKDEASDRAKQGQNLLVGISPVKVHHESAKVPMSSFRRKPSKALQELNKHKPGYKNKLNIVPMSRALNFSNEHSEEEGEEEDEDEDESDSESESSDEEKEESDADHTSSIKKRLLDAAAAEEDEDEQKAQKCFSTYDT</sequence>
<dbReference type="EMBL" id="BSXS01011721">
    <property type="protein sequence ID" value="GMF01144.1"/>
    <property type="molecule type" value="Genomic_DNA"/>
</dbReference>
<reference evidence="1" key="1">
    <citation type="submission" date="2023-04" db="EMBL/GenBank/DDBJ databases">
        <title>Ambrosiozyma monospora NBRC 10751.</title>
        <authorList>
            <person name="Ichikawa N."/>
            <person name="Sato H."/>
            <person name="Tonouchi N."/>
        </authorList>
    </citation>
    <scope>NUCLEOTIDE SEQUENCE</scope>
    <source>
        <strain evidence="1">NBRC 10751</strain>
    </source>
</reference>